<keyword evidence="1" id="KW-1133">Transmembrane helix</keyword>
<dbReference type="Pfam" id="PF01944">
    <property type="entry name" value="SpoIIM"/>
    <property type="match status" value="1"/>
</dbReference>
<feature type="transmembrane region" description="Helical" evidence="1">
    <location>
        <begin position="275"/>
        <end position="295"/>
    </location>
</feature>
<proteinExistence type="predicted"/>
<reference evidence="2" key="1">
    <citation type="submission" date="2020-07" db="EMBL/GenBank/DDBJ databases">
        <title>Huge and variable diversity of episymbiotic CPR bacteria and DPANN archaea in groundwater ecosystems.</title>
        <authorList>
            <person name="He C.Y."/>
            <person name="Keren R."/>
            <person name="Whittaker M."/>
            <person name="Farag I.F."/>
            <person name="Doudna J."/>
            <person name="Cate J.H.D."/>
            <person name="Banfield J.F."/>
        </authorList>
    </citation>
    <scope>NUCLEOTIDE SEQUENCE</scope>
    <source>
        <strain evidence="2">NC_groundwater_1813_Pr3_B-0.1um_71_17</strain>
    </source>
</reference>
<evidence type="ECO:0000313" key="2">
    <source>
        <dbReference type="EMBL" id="MBI5170260.1"/>
    </source>
</evidence>
<feature type="transmembrane region" description="Helical" evidence="1">
    <location>
        <begin position="112"/>
        <end position="133"/>
    </location>
</feature>
<feature type="transmembrane region" description="Helical" evidence="1">
    <location>
        <begin position="203"/>
        <end position="222"/>
    </location>
</feature>
<comment type="caution">
    <text evidence="2">The sequence shown here is derived from an EMBL/GenBank/DDBJ whole genome shotgun (WGS) entry which is preliminary data.</text>
</comment>
<name>A0A933W2N6_UNCEI</name>
<keyword evidence="1" id="KW-0472">Membrane</keyword>
<dbReference type="Proteomes" id="UP000696931">
    <property type="component" value="Unassembled WGS sequence"/>
</dbReference>
<dbReference type="AlphaFoldDB" id="A0A933W2N6"/>
<keyword evidence="1" id="KW-0812">Transmembrane</keyword>
<evidence type="ECO:0000256" key="1">
    <source>
        <dbReference type="SAM" id="Phobius"/>
    </source>
</evidence>
<gene>
    <name evidence="2" type="ORF">HZA61_12290</name>
</gene>
<protein>
    <submittedName>
        <fullName evidence="2">Stage II sporulation protein M</fullName>
    </submittedName>
</protein>
<dbReference type="InterPro" id="IPR002798">
    <property type="entry name" value="SpoIIM-like"/>
</dbReference>
<dbReference type="PANTHER" id="PTHR35337:SF1">
    <property type="entry name" value="SLR1478 PROTEIN"/>
    <property type="match status" value="1"/>
</dbReference>
<sequence length="338" mass="37113">MATERFPLKSAQFRREREASWRELEELLDRIDEGGLRHLDHDEARRLPTLHRMVTSSLSVARAISLDQNLLEYLTHLACRSHLIVYAGRREPLRAFAAFFGTRLPRLVRAQWRFVALAAGCFVLGLVTGWLLVHADPTRFYSFVPNSMAGSRTPEASDAELRAALHAQTTNDWLAAFASFLFGNNARVGMLCLFVGFAAGVPVAFVLFQNGLSLGAMAALYASRGLGTEFWGWVLPHGVTELLAAFLCGASGFVFGTSLLFPGRASRLENLSRRGRAAGLVVLGAVGLFFVAALFEGFFRQLVHATPVRYATAAAMTLVWIGYFGFAGRKGAHDALED</sequence>
<organism evidence="2 3">
    <name type="scientific">Eiseniibacteriota bacterium</name>
    <dbReference type="NCBI Taxonomy" id="2212470"/>
    <lineage>
        <taxon>Bacteria</taxon>
        <taxon>Candidatus Eiseniibacteriota</taxon>
    </lineage>
</organism>
<evidence type="ECO:0000313" key="3">
    <source>
        <dbReference type="Proteomes" id="UP000696931"/>
    </source>
</evidence>
<feature type="transmembrane region" description="Helical" evidence="1">
    <location>
        <begin position="173"/>
        <end position="196"/>
    </location>
</feature>
<dbReference type="EMBL" id="JACRIW010000087">
    <property type="protein sequence ID" value="MBI5170260.1"/>
    <property type="molecule type" value="Genomic_DNA"/>
</dbReference>
<accession>A0A933W2N6</accession>
<feature type="transmembrane region" description="Helical" evidence="1">
    <location>
        <begin position="242"/>
        <end position="263"/>
    </location>
</feature>
<dbReference type="PANTHER" id="PTHR35337">
    <property type="entry name" value="SLR1478 PROTEIN"/>
    <property type="match status" value="1"/>
</dbReference>
<feature type="transmembrane region" description="Helical" evidence="1">
    <location>
        <begin position="307"/>
        <end position="326"/>
    </location>
</feature>